<feature type="domain" description="ABC transmembrane type-1" evidence="8">
    <location>
        <begin position="142"/>
        <end position="321"/>
    </location>
</feature>
<dbReference type="Pfam" id="PF00528">
    <property type="entry name" value="BPD_transp_1"/>
    <property type="match status" value="1"/>
</dbReference>
<comment type="caution">
    <text evidence="9">The sequence shown here is derived from an EMBL/GenBank/DDBJ whole genome shotgun (WGS) entry which is preliminary data.</text>
</comment>
<dbReference type="PROSITE" id="PS50928">
    <property type="entry name" value="ABC_TM1"/>
    <property type="match status" value="1"/>
</dbReference>
<evidence type="ECO:0000256" key="7">
    <source>
        <dbReference type="RuleBase" id="RU363032"/>
    </source>
</evidence>
<feature type="transmembrane region" description="Helical" evidence="7">
    <location>
        <begin position="145"/>
        <end position="168"/>
    </location>
</feature>
<keyword evidence="3" id="KW-1003">Cell membrane</keyword>
<evidence type="ECO:0000256" key="2">
    <source>
        <dbReference type="ARBA" id="ARBA00022448"/>
    </source>
</evidence>
<organism evidence="9 10">
    <name type="scientific">Cereibacter sphaeroides</name>
    <name type="common">Rhodobacter sphaeroides</name>
    <dbReference type="NCBI Taxonomy" id="1063"/>
    <lineage>
        <taxon>Bacteria</taxon>
        <taxon>Pseudomonadati</taxon>
        <taxon>Pseudomonadota</taxon>
        <taxon>Alphaproteobacteria</taxon>
        <taxon>Rhodobacterales</taxon>
        <taxon>Paracoccaceae</taxon>
        <taxon>Cereibacter</taxon>
    </lineage>
</organism>
<accession>A0A2W5THY2</accession>
<evidence type="ECO:0000313" key="9">
    <source>
        <dbReference type="EMBL" id="PZQ95287.1"/>
    </source>
</evidence>
<name>A0A2W5THY2_CERSP</name>
<dbReference type="SUPFAM" id="SSF161098">
    <property type="entry name" value="MetI-like"/>
    <property type="match status" value="1"/>
</dbReference>
<feature type="transmembrane region" description="Helical" evidence="7">
    <location>
        <begin position="248"/>
        <end position="265"/>
    </location>
</feature>
<evidence type="ECO:0000313" key="10">
    <source>
        <dbReference type="Proteomes" id="UP000248975"/>
    </source>
</evidence>
<sequence length="336" mass="36281">MRRSGPNGFLPTWPTKCARRSDPTRQFRGSVRHCLPLPFPATGGITVAEGFPELFDVRAFGRTIDTGFNQIVADYGQMLEAIFLPVLKLLLAMEKLLQWLPWWAVLLALTALAYAASRRWTVALTVAAMTFCIGLIGVWEAAMATIALMVVATLLAVVIGLPIGVAMSRSKRMQSITLPVLDVMQTMPIFVYLIPFVMLFGPGKIPALLATIVFAIPPVIRLTNLGIRGVDAEIVEATRAFGASSGQILFTVQIPLALPTILAGINQTTMMALSMVVIASMIGAGGLGYQVLQGIQRLQISSGLMAGLGIVLLAIIFDRIAQSYGKRMQSSLKLEH</sequence>
<feature type="transmembrane region" description="Helical" evidence="7">
    <location>
        <begin position="122"/>
        <end position="139"/>
    </location>
</feature>
<feature type="transmembrane region" description="Helical" evidence="7">
    <location>
        <begin position="298"/>
        <end position="317"/>
    </location>
</feature>
<evidence type="ECO:0000256" key="1">
    <source>
        <dbReference type="ARBA" id="ARBA00004651"/>
    </source>
</evidence>
<dbReference type="CDD" id="cd06261">
    <property type="entry name" value="TM_PBP2"/>
    <property type="match status" value="1"/>
</dbReference>
<dbReference type="GO" id="GO:0015226">
    <property type="term" value="F:carnitine transmembrane transporter activity"/>
    <property type="evidence" value="ECO:0007669"/>
    <property type="project" value="TreeGrafter"/>
</dbReference>
<evidence type="ECO:0000259" key="8">
    <source>
        <dbReference type="PROSITE" id="PS50928"/>
    </source>
</evidence>
<keyword evidence="2 7" id="KW-0813">Transport</keyword>
<proteinExistence type="inferred from homology"/>
<dbReference type="Gene3D" id="1.10.3720.10">
    <property type="entry name" value="MetI-like"/>
    <property type="match status" value="1"/>
</dbReference>
<reference evidence="9 10" key="1">
    <citation type="submission" date="2017-08" db="EMBL/GenBank/DDBJ databases">
        <title>Infants hospitalized years apart are colonized by the same room-sourced microbial strains.</title>
        <authorList>
            <person name="Brooks B."/>
            <person name="Olm M.R."/>
            <person name="Firek B.A."/>
            <person name="Baker R."/>
            <person name="Thomas B.C."/>
            <person name="Morowitz M.J."/>
            <person name="Banfield J.F."/>
        </authorList>
    </citation>
    <scope>NUCLEOTIDE SEQUENCE [LARGE SCALE GENOMIC DNA]</scope>
    <source>
        <strain evidence="9">S2_003_000_R2_11</strain>
    </source>
</reference>
<dbReference type="PANTHER" id="PTHR47737:SF1">
    <property type="entry name" value="GLYCINE BETAINE_PROLINE BETAINE TRANSPORT SYSTEM PERMEASE PROTEIN PROW"/>
    <property type="match status" value="1"/>
</dbReference>
<dbReference type="GO" id="GO:0043190">
    <property type="term" value="C:ATP-binding cassette (ABC) transporter complex"/>
    <property type="evidence" value="ECO:0007669"/>
    <property type="project" value="TreeGrafter"/>
</dbReference>
<dbReference type="FunFam" id="1.10.3720.10:FF:000001">
    <property type="entry name" value="Glycine betaine ABC transporter, permease"/>
    <property type="match status" value="1"/>
</dbReference>
<comment type="similarity">
    <text evidence="7">Belongs to the binding-protein-dependent transport system permease family.</text>
</comment>
<evidence type="ECO:0000256" key="3">
    <source>
        <dbReference type="ARBA" id="ARBA00022475"/>
    </source>
</evidence>
<feature type="transmembrane region" description="Helical" evidence="7">
    <location>
        <begin position="189"/>
        <end position="216"/>
    </location>
</feature>
<evidence type="ECO:0000256" key="5">
    <source>
        <dbReference type="ARBA" id="ARBA00022989"/>
    </source>
</evidence>
<dbReference type="EMBL" id="QFQS01000008">
    <property type="protein sequence ID" value="PZQ95287.1"/>
    <property type="molecule type" value="Genomic_DNA"/>
</dbReference>
<evidence type="ECO:0000256" key="6">
    <source>
        <dbReference type="ARBA" id="ARBA00023136"/>
    </source>
</evidence>
<dbReference type="InterPro" id="IPR035906">
    <property type="entry name" value="MetI-like_sf"/>
</dbReference>
<dbReference type="GO" id="GO:0015871">
    <property type="term" value="P:choline transport"/>
    <property type="evidence" value="ECO:0007669"/>
    <property type="project" value="TreeGrafter"/>
</dbReference>
<keyword evidence="5 7" id="KW-1133">Transmembrane helix</keyword>
<evidence type="ECO:0000256" key="4">
    <source>
        <dbReference type="ARBA" id="ARBA00022692"/>
    </source>
</evidence>
<comment type="subcellular location">
    <subcellularLocation>
        <location evidence="1 7">Cell membrane</location>
        <topology evidence="1 7">Multi-pass membrane protein</topology>
    </subcellularLocation>
</comment>
<dbReference type="AlphaFoldDB" id="A0A2W5THY2"/>
<keyword evidence="6 7" id="KW-0472">Membrane</keyword>
<keyword evidence="4 7" id="KW-0812">Transmembrane</keyword>
<protein>
    <submittedName>
        <fullName evidence="9">ABC transporter permease</fullName>
    </submittedName>
</protein>
<feature type="transmembrane region" description="Helical" evidence="7">
    <location>
        <begin position="96"/>
        <end position="115"/>
    </location>
</feature>
<dbReference type="InterPro" id="IPR000515">
    <property type="entry name" value="MetI-like"/>
</dbReference>
<dbReference type="PANTHER" id="PTHR47737">
    <property type="entry name" value="GLYCINE BETAINE/PROLINE BETAINE TRANSPORT SYSTEM PERMEASE PROTEIN PROW"/>
    <property type="match status" value="1"/>
</dbReference>
<dbReference type="GO" id="GO:0005275">
    <property type="term" value="F:amine transmembrane transporter activity"/>
    <property type="evidence" value="ECO:0007669"/>
    <property type="project" value="TreeGrafter"/>
</dbReference>
<dbReference type="Proteomes" id="UP000248975">
    <property type="component" value="Unassembled WGS sequence"/>
</dbReference>
<feature type="transmembrane region" description="Helical" evidence="7">
    <location>
        <begin position="272"/>
        <end position="292"/>
    </location>
</feature>
<gene>
    <name evidence="9" type="ORF">DI533_19670</name>
</gene>
<dbReference type="GO" id="GO:0031460">
    <property type="term" value="P:glycine betaine transport"/>
    <property type="evidence" value="ECO:0007669"/>
    <property type="project" value="TreeGrafter"/>
</dbReference>